<accession>A0ABR4L7K5</accession>
<reference evidence="3 4" key="1">
    <citation type="submission" date="2024-07" db="EMBL/GenBank/DDBJ databases">
        <title>Section-level genome sequencing and comparative genomics of Aspergillus sections Usti and Cavernicolus.</title>
        <authorList>
            <consortium name="Lawrence Berkeley National Laboratory"/>
            <person name="Nybo J.L."/>
            <person name="Vesth T.C."/>
            <person name="Theobald S."/>
            <person name="Frisvad J.C."/>
            <person name="Larsen T.O."/>
            <person name="Kjaerboelling I."/>
            <person name="Rothschild-Mancinelli K."/>
            <person name="Lyhne E.K."/>
            <person name="Kogle M.E."/>
            <person name="Barry K."/>
            <person name="Clum A."/>
            <person name="Na H."/>
            <person name="Ledsgaard L."/>
            <person name="Lin J."/>
            <person name="Lipzen A."/>
            <person name="Kuo A."/>
            <person name="Riley R."/>
            <person name="Mondo S."/>
            <person name="LaButti K."/>
            <person name="Haridas S."/>
            <person name="Pangalinan J."/>
            <person name="Salamov A.A."/>
            <person name="Simmons B.A."/>
            <person name="Magnuson J.K."/>
            <person name="Chen J."/>
            <person name="Drula E."/>
            <person name="Henrissat B."/>
            <person name="Wiebenga A."/>
            <person name="Lubbers R.J."/>
            <person name="Gomes A.C."/>
            <person name="Macurrencykelacurrency M.R."/>
            <person name="Stajich J."/>
            <person name="Grigoriev I.V."/>
            <person name="Mortensen U.H."/>
            <person name="De vries R.P."/>
            <person name="Baker S.E."/>
            <person name="Andersen M.R."/>
        </authorList>
    </citation>
    <scope>NUCLEOTIDE SEQUENCE [LARGE SCALE GENOMIC DNA]</scope>
    <source>
        <strain evidence="3 4">CBS 756.74</strain>
    </source>
</reference>
<dbReference type="InterPro" id="IPR013087">
    <property type="entry name" value="Znf_C2H2_type"/>
</dbReference>
<feature type="domain" description="C2H2-type" evidence="2">
    <location>
        <begin position="187"/>
        <end position="212"/>
    </location>
</feature>
<dbReference type="SMART" id="SM00355">
    <property type="entry name" value="ZnF_C2H2"/>
    <property type="match status" value="2"/>
</dbReference>
<organism evidence="3 4">
    <name type="scientific">Aspergillus pseudodeflectus</name>
    <dbReference type="NCBI Taxonomy" id="176178"/>
    <lineage>
        <taxon>Eukaryota</taxon>
        <taxon>Fungi</taxon>
        <taxon>Dikarya</taxon>
        <taxon>Ascomycota</taxon>
        <taxon>Pezizomycotina</taxon>
        <taxon>Eurotiomycetes</taxon>
        <taxon>Eurotiomycetidae</taxon>
        <taxon>Eurotiales</taxon>
        <taxon>Aspergillaceae</taxon>
        <taxon>Aspergillus</taxon>
        <taxon>Aspergillus subgen. Nidulantes</taxon>
    </lineage>
</organism>
<dbReference type="Proteomes" id="UP001610444">
    <property type="component" value="Unassembled WGS sequence"/>
</dbReference>
<evidence type="ECO:0000313" key="4">
    <source>
        <dbReference type="Proteomes" id="UP001610444"/>
    </source>
</evidence>
<dbReference type="EMBL" id="JBFXLR010000002">
    <property type="protein sequence ID" value="KAL2860515.1"/>
    <property type="molecule type" value="Genomic_DNA"/>
</dbReference>
<name>A0ABR4L7K5_9EURO</name>
<proteinExistence type="predicted"/>
<dbReference type="GeneID" id="98159309"/>
<feature type="region of interest" description="Disordered" evidence="1">
    <location>
        <begin position="291"/>
        <end position="315"/>
    </location>
</feature>
<dbReference type="RefSeq" id="XP_070905206.1">
    <property type="nucleotide sequence ID" value="XM_071044145.1"/>
</dbReference>
<feature type="domain" description="C2H2-type" evidence="2">
    <location>
        <begin position="156"/>
        <end position="181"/>
    </location>
</feature>
<feature type="region of interest" description="Disordered" evidence="1">
    <location>
        <begin position="327"/>
        <end position="374"/>
    </location>
</feature>
<evidence type="ECO:0000259" key="2">
    <source>
        <dbReference type="SMART" id="SM00355"/>
    </source>
</evidence>
<gene>
    <name evidence="3" type="ORF">BJX68DRAFT_261451</name>
</gene>
<comment type="caution">
    <text evidence="3">The sequence shown here is derived from an EMBL/GenBank/DDBJ whole genome shotgun (WGS) entry which is preliminary data.</text>
</comment>
<evidence type="ECO:0000256" key="1">
    <source>
        <dbReference type="SAM" id="MobiDB-lite"/>
    </source>
</evidence>
<sequence>MDHNCMDIDADYSGQAPTWDTPESLYPLPFSSEQSSYPRPNLEGSAFAAPWPVSSAADIHSSGPINPSIYNLRQAESIFSFGPSWGTPATSACEEDFVSQISQDIQDKVDSLERDELHRLRNVLQRGLTVVDSLLLRTTPTEATDRLRYASRNIEYRCVFCRSNHTYRSRGTLKRHAITEHFSDVTYVCPVQGCSMETRRRDKFNEHQRRMHPSLQLNLQEATIRHQVPSSCPVCERTITSWDELWKCFVDHSEIPLNDSPLRSLSTHVRQATSYSYAPRSQITPTPIFQRAQQEQPGNAEPESQALLSDGSEKSLEPGAGIADYKVVAPSNPCPMEQDMHTPKNKIGPLSPNSSSSKSLSADTGITTPEAAEDQSIDSLVLRADCLDFILNPAAHNEALCALEAETARLCGLYRSNIWPDVQSGLSTRTIPIEECVELLKGCQAAFCHLRDEGFCGRLLTLFIEPPFGANTAKAVHITLEDIETLVMRFSANKERKLDPSSLEIANKLTKKLRPLSSLLLDNSDPSPYLSFLYRALSLSIVSFAGSHASAFDVISWNLEKNIIPVGLGYSFARRRLACLSKFVGGPVWTLGKDSRTQDDLGLALLMNLQDLQQLWGPVWMVGGTEEAAPIIRTERGYITPRLASNPTNYISGDVVCHWSKDLPEPYLPGQLAQSHILIHKSSRLLIGANDGAKSLELIVNKECKADVNMIQQQVVSELKFPGTCKAYYIGDGYEVSLSGGYQVNAGFVKRWKRMPARTYRSTLLAYCTSPGAEILPILKLDVGLEVSICTGNSRRVSLWDAIQLSQAKQEGVGCEYKQVFCCHPVGSIECISNCWNWAARGEIDRTLSLPGDHEDFNRASARRELINAILALEHTGINHQGQLQALWPFSGCPQVLHIPSSTKRQKHNWISLVKDTTDSSTFAVLSQRCLELRYPPSNFFALESSHAHLTQQSSSMPSI</sequence>
<keyword evidence="4" id="KW-1185">Reference proteome</keyword>
<feature type="compositionally biased region" description="Low complexity" evidence="1">
    <location>
        <begin position="349"/>
        <end position="361"/>
    </location>
</feature>
<protein>
    <recommendedName>
        <fullName evidence="2">C2H2-type domain-containing protein</fullName>
    </recommendedName>
</protein>
<evidence type="ECO:0000313" key="3">
    <source>
        <dbReference type="EMBL" id="KAL2860515.1"/>
    </source>
</evidence>